<gene>
    <name evidence="1" type="ORF">CDAR_587071</name>
</gene>
<dbReference type="EMBL" id="BPLQ01015280">
    <property type="protein sequence ID" value="GIY87043.1"/>
    <property type="molecule type" value="Genomic_DNA"/>
</dbReference>
<sequence length="122" mass="13486">MKRYNMIKSAYAIAVRRQYLRSSIVVADIYVCVAVSRLNDKEQLGSDCMELQCPAPSKSPDISLLLRNGVARSAPALQPSFGRAHGALCEQTSHDVFAFANGIARTENRILLAFYLDYLTDG</sequence>
<comment type="caution">
    <text evidence="1">The sequence shown here is derived from an EMBL/GenBank/DDBJ whole genome shotgun (WGS) entry which is preliminary data.</text>
</comment>
<accession>A0AAV4WXL3</accession>
<keyword evidence="2" id="KW-1185">Reference proteome</keyword>
<evidence type="ECO:0000313" key="2">
    <source>
        <dbReference type="Proteomes" id="UP001054837"/>
    </source>
</evidence>
<proteinExistence type="predicted"/>
<dbReference type="Proteomes" id="UP001054837">
    <property type="component" value="Unassembled WGS sequence"/>
</dbReference>
<evidence type="ECO:0000313" key="1">
    <source>
        <dbReference type="EMBL" id="GIY87043.1"/>
    </source>
</evidence>
<protein>
    <submittedName>
        <fullName evidence="1">Uncharacterized protein</fullName>
    </submittedName>
</protein>
<organism evidence="1 2">
    <name type="scientific">Caerostris darwini</name>
    <dbReference type="NCBI Taxonomy" id="1538125"/>
    <lineage>
        <taxon>Eukaryota</taxon>
        <taxon>Metazoa</taxon>
        <taxon>Ecdysozoa</taxon>
        <taxon>Arthropoda</taxon>
        <taxon>Chelicerata</taxon>
        <taxon>Arachnida</taxon>
        <taxon>Araneae</taxon>
        <taxon>Araneomorphae</taxon>
        <taxon>Entelegynae</taxon>
        <taxon>Araneoidea</taxon>
        <taxon>Araneidae</taxon>
        <taxon>Caerostris</taxon>
    </lineage>
</organism>
<dbReference type="AlphaFoldDB" id="A0AAV4WXL3"/>
<name>A0AAV4WXL3_9ARAC</name>
<reference evidence="1 2" key="1">
    <citation type="submission" date="2021-06" db="EMBL/GenBank/DDBJ databases">
        <title>Caerostris darwini draft genome.</title>
        <authorList>
            <person name="Kono N."/>
            <person name="Arakawa K."/>
        </authorList>
    </citation>
    <scope>NUCLEOTIDE SEQUENCE [LARGE SCALE GENOMIC DNA]</scope>
</reference>